<dbReference type="Proteomes" id="UP001610990">
    <property type="component" value="Unassembled WGS sequence"/>
</dbReference>
<evidence type="ECO:0000313" key="9">
    <source>
        <dbReference type="Proteomes" id="UP001610990"/>
    </source>
</evidence>
<dbReference type="SMART" id="SM00448">
    <property type="entry name" value="REC"/>
    <property type="match status" value="1"/>
</dbReference>
<dbReference type="EMBL" id="JBIRGH010000024">
    <property type="protein sequence ID" value="MFH8588580.1"/>
    <property type="molecule type" value="Genomic_DNA"/>
</dbReference>
<dbReference type="SMART" id="SM00421">
    <property type="entry name" value="HTH_LUXR"/>
    <property type="match status" value="1"/>
</dbReference>
<evidence type="ECO:0000256" key="1">
    <source>
        <dbReference type="ARBA" id="ARBA00022553"/>
    </source>
</evidence>
<dbReference type="GeneID" id="97375024"/>
<feature type="modified residue" description="4-aspartylphosphate" evidence="5">
    <location>
        <position position="58"/>
    </location>
</feature>
<dbReference type="SUPFAM" id="SSF52172">
    <property type="entry name" value="CheY-like"/>
    <property type="match status" value="1"/>
</dbReference>
<dbReference type="SUPFAM" id="SSF46894">
    <property type="entry name" value="C-terminal effector domain of the bipartite response regulators"/>
    <property type="match status" value="1"/>
</dbReference>
<dbReference type="PRINTS" id="PR00038">
    <property type="entry name" value="HTHLUXR"/>
</dbReference>
<evidence type="ECO:0000313" key="8">
    <source>
        <dbReference type="EMBL" id="MFH8588580.1"/>
    </source>
</evidence>
<keyword evidence="4" id="KW-0804">Transcription</keyword>
<dbReference type="PANTHER" id="PTHR43214">
    <property type="entry name" value="TWO-COMPONENT RESPONSE REGULATOR"/>
    <property type="match status" value="1"/>
</dbReference>
<proteinExistence type="predicted"/>
<dbReference type="InterPro" id="IPR039420">
    <property type="entry name" value="WalR-like"/>
</dbReference>
<dbReference type="InterPro" id="IPR058245">
    <property type="entry name" value="NreC/VraR/RcsB-like_REC"/>
</dbReference>
<dbReference type="Gene3D" id="3.40.50.2300">
    <property type="match status" value="1"/>
</dbReference>
<evidence type="ECO:0000259" key="6">
    <source>
        <dbReference type="PROSITE" id="PS50043"/>
    </source>
</evidence>
<feature type="domain" description="HTH luxR-type" evidence="6">
    <location>
        <begin position="142"/>
        <end position="207"/>
    </location>
</feature>
<dbReference type="PANTHER" id="PTHR43214:SF24">
    <property type="entry name" value="TRANSCRIPTIONAL REGULATORY PROTEIN NARL-RELATED"/>
    <property type="match status" value="1"/>
</dbReference>
<dbReference type="InterPro" id="IPR011006">
    <property type="entry name" value="CheY-like_superfamily"/>
</dbReference>
<protein>
    <submittedName>
        <fullName evidence="8">Response regulator</fullName>
    </submittedName>
</protein>
<dbReference type="PROSITE" id="PS50043">
    <property type="entry name" value="HTH_LUXR_2"/>
    <property type="match status" value="1"/>
</dbReference>
<organism evidence="8 9">
    <name type="scientific">Streptomyces celluloflavus</name>
    <dbReference type="NCBI Taxonomy" id="58344"/>
    <lineage>
        <taxon>Bacteria</taxon>
        <taxon>Bacillati</taxon>
        <taxon>Actinomycetota</taxon>
        <taxon>Actinomycetes</taxon>
        <taxon>Kitasatosporales</taxon>
        <taxon>Streptomycetaceae</taxon>
        <taxon>Streptomyces</taxon>
    </lineage>
</organism>
<evidence type="ECO:0000256" key="3">
    <source>
        <dbReference type="ARBA" id="ARBA00023125"/>
    </source>
</evidence>
<evidence type="ECO:0000256" key="5">
    <source>
        <dbReference type="PROSITE-ProRule" id="PRU00169"/>
    </source>
</evidence>
<keyword evidence="2" id="KW-0805">Transcription regulation</keyword>
<evidence type="ECO:0000259" key="7">
    <source>
        <dbReference type="PROSITE" id="PS50110"/>
    </source>
</evidence>
<keyword evidence="1 5" id="KW-0597">Phosphoprotein</keyword>
<reference evidence="8 9" key="1">
    <citation type="submission" date="2024-10" db="EMBL/GenBank/DDBJ databases">
        <title>The Natural Products Discovery Center: Release of the First 8490 Sequenced Strains for Exploring Actinobacteria Biosynthetic Diversity.</title>
        <authorList>
            <person name="Kalkreuter E."/>
            <person name="Kautsar S.A."/>
            <person name="Yang D."/>
            <person name="Bader C.D."/>
            <person name="Teijaro C.N."/>
            <person name="Fluegel L."/>
            <person name="Davis C.M."/>
            <person name="Simpson J.R."/>
            <person name="Lauterbach L."/>
            <person name="Steele A.D."/>
            <person name="Gui C."/>
            <person name="Meng S."/>
            <person name="Li G."/>
            <person name="Viehrig K."/>
            <person name="Ye F."/>
            <person name="Su P."/>
            <person name="Kiefer A.F."/>
            <person name="Nichols A."/>
            <person name="Cepeda A.J."/>
            <person name="Yan W."/>
            <person name="Fan B."/>
            <person name="Jiang Y."/>
            <person name="Adhikari A."/>
            <person name="Zheng C.-J."/>
            <person name="Schuster L."/>
            <person name="Cowan T.M."/>
            <person name="Smanski M.J."/>
            <person name="Chevrette M.G."/>
            <person name="De Carvalho L.P.S."/>
            <person name="Shen B."/>
        </authorList>
    </citation>
    <scope>NUCLEOTIDE SEQUENCE [LARGE SCALE GENOMIC DNA]</scope>
    <source>
        <strain evidence="8 9">NPDC018013</strain>
    </source>
</reference>
<name>A0ABW7RQJ6_9ACTN</name>
<keyword evidence="9" id="KW-1185">Reference proteome</keyword>
<dbReference type="InterPro" id="IPR000792">
    <property type="entry name" value="Tscrpt_reg_LuxR_C"/>
</dbReference>
<dbReference type="PROSITE" id="PS50110">
    <property type="entry name" value="RESPONSE_REGULATORY"/>
    <property type="match status" value="1"/>
</dbReference>
<gene>
    <name evidence="8" type="ORF">ACH4GP_30025</name>
</gene>
<comment type="caution">
    <text evidence="8">The sequence shown here is derived from an EMBL/GenBank/DDBJ whole genome shotgun (WGS) entry which is preliminary data.</text>
</comment>
<dbReference type="InterPro" id="IPR016032">
    <property type="entry name" value="Sig_transdc_resp-reg_C-effctor"/>
</dbReference>
<dbReference type="CDD" id="cd06170">
    <property type="entry name" value="LuxR_C_like"/>
    <property type="match status" value="1"/>
</dbReference>
<evidence type="ECO:0000256" key="4">
    <source>
        <dbReference type="ARBA" id="ARBA00023163"/>
    </source>
</evidence>
<keyword evidence="3" id="KW-0238">DNA-binding</keyword>
<dbReference type="PROSITE" id="PS00622">
    <property type="entry name" value="HTH_LUXR_1"/>
    <property type="match status" value="1"/>
</dbReference>
<evidence type="ECO:0000256" key="2">
    <source>
        <dbReference type="ARBA" id="ARBA00023015"/>
    </source>
</evidence>
<feature type="domain" description="Response regulatory" evidence="7">
    <location>
        <begin position="7"/>
        <end position="124"/>
    </location>
</feature>
<sequence>MTDTPVRLLLADDHPVVRAGLRAVLETEPGIVVVAEAATAEAAVERAAQGGIDVVLMDLQFGKGMNGAEATARITARPQAPRVLIVTTYDSDADTLPAIEAGATGYLLKDAPPEDLATAVRTAAAGRTTLAPAVADRLMNRLRTPATALTRRETEVLALVAEGLSNQAIGHRLHLTEGTVKSHLARVYAKLGVDSRTAAVATATELGLLRR</sequence>
<accession>A0ABW7RQJ6</accession>
<dbReference type="RefSeq" id="WP_052856814.1">
    <property type="nucleotide sequence ID" value="NZ_CP108413.1"/>
</dbReference>
<dbReference type="InterPro" id="IPR001789">
    <property type="entry name" value="Sig_transdc_resp-reg_receiver"/>
</dbReference>
<dbReference type="Pfam" id="PF00072">
    <property type="entry name" value="Response_reg"/>
    <property type="match status" value="1"/>
</dbReference>
<dbReference type="Pfam" id="PF00196">
    <property type="entry name" value="GerE"/>
    <property type="match status" value="1"/>
</dbReference>
<dbReference type="CDD" id="cd17535">
    <property type="entry name" value="REC_NarL-like"/>
    <property type="match status" value="1"/>
</dbReference>